<feature type="compositionally biased region" description="Low complexity" evidence="5">
    <location>
        <begin position="8"/>
        <end position="19"/>
    </location>
</feature>
<dbReference type="Gene3D" id="1.20.5.170">
    <property type="match status" value="1"/>
</dbReference>
<dbReference type="PRINTS" id="PR01248">
    <property type="entry name" value="TYPE1KERATIN"/>
</dbReference>
<evidence type="ECO:0000259" key="7">
    <source>
        <dbReference type="PROSITE" id="PS51842"/>
    </source>
</evidence>
<feature type="region of interest" description="Disordered" evidence="5">
    <location>
        <begin position="1256"/>
        <end position="1400"/>
    </location>
</feature>
<proteinExistence type="predicted"/>
<feature type="compositionally biased region" description="Basic and acidic residues" evidence="5">
    <location>
        <begin position="1281"/>
        <end position="1301"/>
    </location>
</feature>
<dbReference type="SUPFAM" id="SSF56672">
    <property type="entry name" value="DNA/RNA polymerases"/>
    <property type="match status" value="1"/>
</dbReference>
<dbReference type="Pfam" id="PF00078">
    <property type="entry name" value="RVT_1"/>
    <property type="match status" value="1"/>
</dbReference>
<evidence type="ECO:0000313" key="9">
    <source>
        <dbReference type="Proteomes" id="UP000324091"/>
    </source>
</evidence>
<feature type="region of interest" description="Disordered" evidence="5">
    <location>
        <begin position="1189"/>
        <end position="1216"/>
    </location>
</feature>
<name>A0A5C6NU05_9TELE</name>
<dbReference type="SUPFAM" id="SSF56219">
    <property type="entry name" value="DNase I-like"/>
    <property type="match status" value="1"/>
</dbReference>
<feature type="coiled-coil region" evidence="4">
    <location>
        <begin position="187"/>
        <end position="221"/>
    </location>
</feature>
<accession>A0A5C6NU05</accession>
<feature type="compositionally biased region" description="Basic and acidic residues" evidence="5">
    <location>
        <begin position="1308"/>
        <end position="1319"/>
    </location>
</feature>
<evidence type="ECO:0000256" key="3">
    <source>
        <dbReference type="ARBA" id="ARBA00023054"/>
    </source>
</evidence>
<dbReference type="SMART" id="SM01391">
    <property type="entry name" value="Filament"/>
    <property type="match status" value="1"/>
</dbReference>
<evidence type="ECO:0000256" key="2">
    <source>
        <dbReference type="ARBA" id="ARBA00022754"/>
    </source>
</evidence>
<comment type="caution">
    <text evidence="8">The sequence shown here is derived from an EMBL/GenBank/DDBJ whole genome shotgun (WGS) entry which is preliminary data.</text>
</comment>
<dbReference type="FunFam" id="1.20.5.170:FF:000002">
    <property type="entry name" value="Type I keratin KA11"/>
    <property type="match status" value="1"/>
</dbReference>
<evidence type="ECO:0000259" key="6">
    <source>
        <dbReference type="PROSITE" id="PS50878"/>
    </source>
</evidence>
<dbReference type="GO" id="GO:0003824">
    <property type="term" value="F:catalytic activity"/>
    <property type="evidence" value="ECO:0007669"/>
    <property type="project" value="InterPro"/>
</dbReference>
<dbReference type="Gene3D" id="1.20.5.1160">
    <property type="entry name" value="Vasodilator-stimulated phosphoprotein"/>
    <property type="match status" value="1"/>
</dbReference>
<dbReference type="GO" id="GO:0005882">
    <property type="term" value="C:intermediate filament"/>
    <property type="evidence" value="ECO:0007669"/>
    <property type="project" value="UniProtKB-KW"/>
</dbReference>
<evidence type="ECO:0000256" key="1">
    <source>
        <dbReference type="ARBA" id="ARBA00022744"/>
    </source>
</evidence>
<feature type="compositionally biased region" description="Basic and acidic residues" evidence="5">
    <location>
        <begin position="1334"/>
        <end position="1400"/>
    </location>
</feature>
<dbReference type="InterPro" id="IPR000477">
    <property type="entry name" value="RT_dom"/>
</dbReference>
<keyword evidence="3 4" id="KW-0175">Coiled coil</keyword>
<dbReference type="FunFam" id="1.20.5.500:FF:000001">
    <property type="entry name" value="Type II keratin 23"/>
    <property type="match status" value="1"/>
</dbReference>
<evidence type="ECO:0000256" key="5">
    <source>
        <dbReference type="SAM" id="MobiDB-lite"/>
    </source>
</evidence>
<feature type="domain" description="IF rod" evidence="7">
    <location>
        <begin position="77"/>
        <end position="388"/>
    </location>
</feature>
<evidence type="ECO:0000313" key="8">
    <source>
        <dbReference type="EMBL" id="TWW70485.1"/>
    </source>
</evidence>
<evidence type="ECO:0000256" key="4">
    <source>
        <dbReference type="SAM" id="Coils"/>
    </source>
</evidence>
<dbReference type="Gene3D" id="3.60.10.10">
    <property type="entry name" value="Endonuclease/exonuclease/phosphatase"/>
    <property type="match status" value="1"/>
</dbReference>
<dbReference type="InterPro" id="IPR039008">
    <property type="entry name" value="IF_rod_dom"/>
</dbReference>
<organism evidence="8 9">
    <name type="scientific">Takifugu flavidus</name>
    <name type="common">sansaifugu</name>
    <dbReference type="NCBI Taxonomy" id="433684"/>
    <lineage>
        <taxon>Eukaryota</taxon>
        <taxon>Metazoa</taxon>
        <taxon>Chordata</taxon>
        <taxon>Craniata</taxon>
        <taxon>Vertebrata</taxon>
        <taxon>Euteleostomi</taxon>
        <taxon>Actinopterygii</taxon>
        <taxon>Neopterygii</taxon>
        <taxon>Teleostei</taxon>
        <taxon>Neoteleostei</taxon>
        <taxon>Acanthomorphata</taxon>
        <taxon>Eupercaria</taxon>
        <taxon>Tetraodontiformes</taxon>
        <taxon>Tetradontoidea</taxon>
        <taxon>Tetraodontidae</taxon>
        <taxon>Takifugu</taxon>
    </lineage>
</organism>
<dbReference type="PANTHER" id="PTHR23239:SF367">
    <property type="entry name" value="KERATIN 15-RELATED"/>
    <property type="match status" value="1"/>
</dbReference>
<dbReference type="Pfam" id="PF00038">
    <property type="entry name" value="Filament"/>
    <property type="match status" value="1"/>
</dbReference>
<dbReference type="PROSITE" id="PS50878">
    <property type="entry name" value="RT_POL"/>
    <property type="match status" value="1"/>
</dbReference>
<feature type="domain" description="Reverse transcriptase" evidence="6">
    <location>
        <begin position="782"/>
        <end position="1042"/>
    </location>
</feature>
<sequence length="1400" mass="155527">MTSTSFMSRSSSSVRSSGGSLIGGGSGRISSIRAASVYGGYGGVRASSASAGGGGGGYSSSISYSTSGTDDNLIGNEKFAMQNLNDRLATYLEKVRSLEKANGELELKIRQYVESKVGPTTRDYGAFFITIAELQGKIQDALKVNGAVHLSIDNARLAADDFKTKFENELTMRQSVEGDTAGLRRVLDELTLQRADLEMQIEGLREELVFLKKNHEEELLAMRAQMSGQVHVEVEAAPGEDLTKVMADIREHYEGITAKNQRELEIWFNTKTEALNKEVINQTVTLQTSRTEVTEVKRTLQSLQIELQSLQGLKASLEGTLAETQNRYAVMLCGYQAQVSSMEEQLTQLRADLERQSQDYQILLDIKTRLELEIAEYRRLLDGESMTSSSSSSSTTTTTRTVVVVEEVVDGRVVSSSTTSAYACVLEFTPVDERAASLRLRVGGRILTVVCAYGPNSSSAYPPFLESLEGVLESAPSGGSLVLLGDFNAHVGNDSVTWRGVIGKNGPPDLNPSGVLLLDFCARLRLSITNILFRHKGVHMCTWHQDALGRRSMIDFVVVSSDLRPHVLDTRVKRGAELSTDHHLVVSWLRWWGRMPDRPGRPKRVVRVCWERLAESPVRRSFNSRLRESFDHVPGEAGDIESEWTVFRASIVEAADRCCGRKVVGACRGGNARTRWWTPAVRDAVKLKKESYRALLACGTPEAADGYRRAKRSAATAVAEAKTRAWEEFGEAMENDFRTASKRFWTTIRRLRRGKQCTEYFEDLLNPTNTPSSEEVGPGDLEMGSRISGAEVAEVVKKLLGGKAPGGITLLSLPGKVYSGVLERRVRRIVGPRIQEEQCGFRPGRGTVDQLYTLSRVFEGAWEFAQPVHMCFVDLEKAFDRVPRGVLWGVLREYGVSGPLIRAVRSLYDRCQSLVRIAGSKSNSFPVRVGLRQGCPLSPILFIIFMDRISRCSHGVEGIRFGDLRIASLLFADDVVLLASSARDLQLSLDRFAAACEAAGMRISTSKSEAMVLNRKKVECLLRVKEEILPQVEEFKYLGVLFTSEGRMEREIDRRIGAASTVMRTLHKSVVVKRELSRKAKLSIYRSIFVPTLTYGWLGSPLERVRSSGILEELGVESLLLRVERSQMGWLGHLVRMPPGRLPGEVFRACPSGRRPPGRPRTRWRDYVSRLAWERLGIPPDELEEILAQSKSRSGHGPGSTQYQLHQAGGARGPAVTSNVDTCALMCSYLSGEVVRFTSLEPVSVGKLALSYENEDLEGPASRSEQTGPGTRDQGPGTRDQGPETRDQGPETRDQGPETRDQGPGLETRTRDQRPETRDQGPGTRTRDQGPGTRDQRPETRDQGPETRDQRPETRDQGPETRDQRPETRDQDQRPETRDQRPGTRDQRPETRDQTLETRD</sequence>
<dbReference type="PROSITE" id="PS51842">
    <property type="entry name" value="IF_ROD_2"/>
    <property type="match status" value="1"/>
</dbReference>
<dbReference type="Proteomes" id="UP000324091">
    <property type="component" value="Chromosome 18"/>
</dbReference>
<dbReference type="InterPro" id="IPR002957">
    <property type="entry name" value="Keratin_I"/>
</dbReference>
<reference evidence="8 9" key="1">
    <citation type="submission" date="2019-04" db="EMBL/GenBank/DDBJ databases">
        <title>Chromosome genome assembly for Takifugu flavidus.</title>
        <authorList>
            <person name="Xiao S."/>
        </authorList>
    </citation>
    <scope>NUCLEOTIDE SEQUENCE [LARGE SCALE GENOMIC DNA]</scope>
    <source>
        <strain evidence="8">HTHZ2018</strain>
        <tissue evidence="8">Muscle</tissue>
    </source>
</reference>
<dbReference type="InterPro" id="IPR036691">
    <property type="entry name" value="Endo/exonu/phosph_ase_sf"/>
</dbReference>
<gene>
    <name evidence="8" type="ORF">D4764_18G0012910</name>
</gene>
<keyword evidence="2" id="KW-0403">Intermediate filament</keyword>
<keyword evidence="9" id="KW-1185">Reference proteome</keyword>
<dbReference type="SUPFAM" id="SSF64593">
    <property type="entry name" value="Intermediate filament protein, coiled coil region"/>
    <property type="match status" value="2"/>
</dbReference>
<feature type="coiled-coil region" evidence="4">
    <location>
        <begin position="286"/>
        <end position="359"/>
    </location>
</feature>
<dbReference type="InterPro" id="IPR043502">
    <property type="entry name" value="DNA/RNA_pol_sf"/>
</dbReference>
<dbReference type="FunFam" id="1.20.5.1160:FF:000002">
    <property type="entry name" value="Type I keratin 10"/>
    <property type="match status" value="1"/>
</dbReference>
<feature type="region of interest" description="Disordered" evidence="5">
    <location>
        <begin position="1"/>
        <end position="24"/>
    </location>
</feature>
<dbReference type="Gene3D" id="1.20.5.500">
    <property type="entry name" value="Single helix bin"/>
    <property type="match status" value="1"/>
</dbReference>
<dbReference type="InterPro" id="IPR005135">
    <property type="entry name" value="Endo/exonuclease/phosphatase"/>
</dbReference>
<dbReference type="PANTHER" id="PTHR23239">
    <property type="entry name" value="INTERMEDIATE FILAMENT"/>
    <property type="match status" value="1"/>
</dbReference>
<protein>
    <submittedName>
        <fullName evidence="8">Keratin, type I cytoskeletal 13</fullName>
    </submittedName>
</protein>
<dbReference type="GO" id="GO:0005198">
    <property type="term" value="F:structural molecule activity"/>
    <property type="evidence" value="ECO:0007669"/>
    <property type="project" value="InterPro"/>
</dbReference>
<dbReference type="EMBL" id="RHFK02000010">
    <property type="protein sequence ID" value="TWW70485.1"/>
    <property type="molecule type" value="Genomic_DNA"/>
</dbReference>
<keyword evidence="1" id="KW-0416">Keratin</keyword>
<dbReference type="CDD" id="cd01650">
    <property type="entry name" value="RT_nLTR_like"/>
    <property type="match status" value="1"/>
</dbReference>
<dbReference type="Pfam" id="PF14529">
    <property type="entry name" value="Exo_endo_phos_2"/>
    <property type="match status" value="1"/>
</dbReference>
<feature type="coiled-coil region" evidence="4">
    <location>
        <begin position="81"/>
        <end position="115"/>
    </location>
</feature>